<evidence type="ECO:0000313" key="4">
    <source>
        <dbReference type="Proteomes" id="UP001251524"/>
    </source>
</evidence>
<dbReference type="EMBL" id="JAVDVY010000004">
    <property type="protein sequence ID" value="MDR7136345.1"/>
    <property type="molecule type" value="Genomic_DNA"/>
</dbReference>
<comment type="caution">
    <text evidence="3">The sequence shown here is derived from an EMBL/GenBank/DDBJ whole genome shotgun (WGS) entry which is preliminary data.</text>
</comment>
<dbReference type="PANTHER" id="PTHR46825">
    <property type="entry name" value="D-ALANYL-D-ALANINE-CARBOXYPEPTIDASE/ENDOPEPTIDASE AMPH"/>
    <property type="match status" value="1"/>
</dbReference>
<dbReference type="SUPFAM" id="SSF56601">
    <property type="entry name" value="beta-lactamase/transpeptidase-like"/>
    <property type="match status" value="1"/>
</dbReference>
<keyword evidence="1" id="KW-0732">Signal</keyword>
<feature type="domain" description="Beta-lactamase-related" evidence="2">
    <location>
        <begin position="41"/>
        <end position="389"/>
    </location>
</feature>
<dbReference type="Gene3D" id="3.40.710.10">
    <property type="entry name" value="DD-peptidase/beta-lactamase superfamily"/>
    <property type="match status" value="1"/>
</dbReference>
<dbReference type="PANTHER" id="PTHR46825:SF9">
    <property type="entry name" value="BETA-LACTAMASE-RELATED DOMAIN-CONTAINING PROTEIN"/>
    <property type="match status" value="1"/>
</dbReference>
<dbReference type="RefSeq" id="WP_310064697.1">
    <property type="nucleotide sequence ID" value="NZ_JAVDVY010000004.1"/>
</dbReference>
<feature type="chain" id="PRO_5046785394" evidence="1">
    <location>
        <begin position="22"/>
        <end position="411"/>
    </location>
</feature>
<dbReference type="InterPro" id="IPR001466">
    <property type="entry name" value="Beta-lactam-related"/>
</dbReference>
<dbReference type="InterPro" id="IPR050491">
    <property type="entry name" value="AmpC-like"/>
</dbReference>
<dbReference type="Proteomes" id="UP001251524">
    <property type="component" value="Unassembled WGS sequence"/>
</dbReference>
<keyword evidence="4" id="KW-1185">Reference proteome</keyword>
<organism evidence="3 4">
    <name type="scientific">Lysobacter niastensis</name>
    <dbReference type="NCBI Taxonomy" id="380629"/>
    <lineage>
        <taxon>Bacteria</taxon>
        <taxon>Pseudomonadati</taxon>
        <taxon>Pseudomonadota</taxon>
        <taxon>Gammaproteobacteria</taxon>
        <taxon>Lysobacterales</taxon>
        <taxon>Lysobacteraceae</taxon>
        <taxon>Lysobacter</taxon>
    </lineage>
</organism>
<proteinExistence type="predicted"/>
<dbReference type="Pfam" id="PF00144">
    <property type="entry name" value="Beta-lactamase"/>
    <property type="match status" value="1"/>
</dbReference>
<dbReference type="InterPro" id="IPR012338">
    <property type="entry name" value="Beta-lactam/transpept-like"/>
</dbReference>
<feature type="signal peptide" evidence="1">
    <location>
        <begin position="1"/>
        <end position="21"/>
    </location>
</feature>
<reference evidence="3 4" key="1">
    <citation type="submission" date="2023-07" db="EMBL/GenBank/DDBJ databases">
        <title>Sorghum-associated microbial communities from plants grown in Nebraska, USA.</title>
        <authorList>
            <person name="Schachtman D."/>
        </authorList>
    </citation>
    <scope>NUCLEOTIDE SEQUENCE [LARGE SCALE GENOMIC DNA]</scope>
    <source>
        <strain evidence="3 4">BE198</strain>
    </source>
</reference>
<evidence type="ECO:0000256" key="1">
    <source>
        <dbReference type="SAM" id="SignalP"/>
    </source>
</evidence>
<accession>A0ABU1WGA3</accession>
<evidence type="ECO:0000313" key="3">
    <source>
        <dbReference type="EMBL" id="MDR7136345.1"/>
    </source>
</evidence>
<name>A0ABU1WGA3_9GAMM</name>
<protein>
    <submittedName>
        <fullName evidence="3">CubicO group peptidase (Beta-lactamase class C family)</fullName>
    </submittedName>
</protein>
<gene>
    <name evidence="3" type="ORF">J2X06_003571</name>
</gene>
<sequence>MPRWLMSAVFAAGALMGTGNARCATSVPGANDAFDRAYRDFSRNFHDEMQRSGIVGGSLYLVRGDQVIAREFHGQMDAKRQQPVDDDTIFHWASVTKTFTAIAIMQLRDRGLLKLDDAAVDYVPELKAVHNPYGDMRAVTIRQLLSHSAGFRNPTWTWRDDDKPWQPFEPQRWEQLVAMMPYTELLFAPGSRYSYSNPGVLYLGRVIETVSGENYETYIDKHVFKPLEMHRSYFDATPPHLLPFRSHSYYIEGGKRTAAPFDADTGITVSNGGLNAPLPDMARYVAFLIGDRSGDKQRASRYDVVLRRASLEEMWQPQRVAGDYTQGWMRPQTAVGLGFFIDDIDGRRYVGHNGDQNGFRAYVSICPQTGAASLLALNSETRPSTNDPANLRSAESRIASSVLPLLQSLPE</sequence>
<evidence type="ECO:0000259" key="2">
    <source>
        <dbReference type="Pfam" id="PF00144"/>
    </source>
</evidence>